<evidence type="ECO:0000256" key="1">
    <source>
        <dbReference type="ARBA" id="ARBA00004123"/>
    </source>
</evidence>
<evidence type="ECO:0000256" key="7">
    <source>
        <dbReference type="ARBA" id="ARBA00023242"/>
    </source>
</evidence>
<feature type="compositionally biased region" description="Polar residues" evidence="9">
    <location>
        <begin position="164"/>
        <end position="179"/>
    </location>
</feature>
<keyword evidence="12" id="KW-1185">Reference proteome</keyword>
<comment type="subcellular location">
    <subcellularLocation>
        <location evidence="1">Nucleus</location>
    </subcellularLocation>
</comment>
<dbReference type="InterPro" id="IPR000504">
    <property type="entry name" value="RRM_dom"/>
</dbReference>
<feature type="compositionally biased region" description="Basic and acidic residues" evidence="9">
    <location>
        <begin position="921"/>
        <end position="939"/>
    </location>
</feature>
<dbReference type="AlphaFoldDB" id="A0A401S6Z5"/>
<accession>A0A401S6Z5</accession>
<keyword evidence="7" id="KW-0539">Nucleus</keyword>
<dbReference type="Proteomes" id="UP000287033">
    <property type="component" value="Unassembled WGS sequence"/>
</dbReference>
<feature type="region of interest" description="Disordered" evidence="9">
    <location>
        <begin position="917"/>
        <end position="971"/>
    </location>
</feature>
<dbReference type="InterPro" id="IPR035979">
    <property type="entry name" value="RBD_domain_sf"/>
</dbReference>
<gene>
    <name evidence="11" type="ORF">chiPu_0004583</name>
</gene>
<evidence type="ECO:0000313" key="11">
    <source>
        <dbReference type="EMBL" id="GCC26168.1"/>
    </source>
</evidence>
<keyword evidence="3 8" id="KW-0694">RNA-binding</keyword>
<feature type="domain" description="RRM" evidence="10">
    <location>
        <begin position="1003"/>
        <end position="1079"/>
    </location>
</feature>
<feature type="compositionally biased region" description="Basic and acidic residues" evidence="9">
    <location>
        <begin position="658"/>
        <end position="667"/>
    </location>
</feature>
<feature type="compositionally biased region" description="Polar residues" evidence="9">
    <location>
        <begin position="239"/>
        <end position="248"/>
    </location>
</feature>
<feature type="region of interest" description="Disordered" evidence="9">
    <location>
        <begin position="636"/>
        <end position="667"/>
    </location>
</feature>
<feature type="region of interest" description="Disordered" evidence="9">
    <location>
        <begin position="680"/>
        <end position="708"/>
    </location>
</feature>
<evidence type="ECO:0000256" key="8">
    <source>
        <dbReference type="PROSITE-ProRule" id="PRU00176"/>
    </source>
</evidence>
<keyword evidence="2" id="KW-0597">Phosphoprotein</keyword>
<dbReference type="STRING" id="137246.A0A401S6Z5"/>
<dbReference type="OMA" id="EPTKPCC"/>
<feature type="region of interest" description="Disordered" evidence="9">
    <location>
        <begin position="164"/>
        <end position="267"/>
    </location>
</feature>
<dbReference type="PANTHER" id="PTHR15528">
    <property type="entry name" value="PEROXISOME PROLIFERATOR ACTIVATED RECEPTOR GAMMA COACTIVATOR 1 PGC-1 -RELATED"/>
    <property type="match status" value="1"/>
</dbReference>
<dbReference type="PANTHER" id="PTHR15528:SF12">
    <property type="entry name" value="PEROXISOME PROLIFERATOR-ACTIVATED RECEPTOR GAMMA COACTIVATOR 1-BETA"/>
    <property type="match status" value="1"/>
</dbReference>
<keyword evidence="6" id="KW-0804">Transcription</keyword>
<evidence type="ECO:0000256" key="6">
    <source>
        <dbReference type="ARBA" id="ARBA00023163"/>
    </source>
</evidence>
<dbReference type="GO" id="GO:0003723">
    <property type="term" value="F:RNA binding"/>
    <property type="evidence" value="ECO:0007669"/>
    <property type="project" value="UniProtKB-UniRule"/>
</dbReference>
<feature type="compositionally biased region" description="Polar residues" evidence="9">
    <location>
        <begin position="940"/>
        <end position="958"/>
    </location>
</feature>
<evidence type="ECO:0000256" key="4">
    <source>
        <dbReference type="ARBA" id="ARBA00023015"/>
    </source>
</evidence>
<reference evidence="11 12" key="1">
    <citation type="journal article" date="2018" name="Nat. Ecol. Evol.">
        <title>Shark genomes provide insights into elasmobranch evolution and the origin of vertebrates.</title>
        <authorList>
            <person name="Hara Y"/>
            <person name="Yamaguchi K"/>
            <person name="Onimaru K"/>
            <person name="Kadota M"/>
            <person name="Koyanagi M"/>
            <person name="Keeley SD"/>
            <person name="Tatsumi K"/>
            <person name="Tanaka K"/>
            <person name="Motone F"/>
            <person name="Kageyama Y"/>
            <person name="Nozu R"/>
            <person name="Adachi N"/>
            <person name="Nishimura O"/>
            <person name="Nakagawa R"/>
            <person name="Tanegashima C"/>
            <person name="Kiyatake I"/>
            <person name="Matsumoto R"/>
            <person name="Murakumo K"/>
            <person name="Nishida K"/>
            <person name="Terakita A"/>
            <person name="Kuratani S"/>
            <person name="Sato K"/>
            <person name="Hyodo S Kuraku.S."/>
        </authorList>
    </citation>
    <scope>NUCLEOTIDE SEQUENCE [LARGE SCALE GENOMIC DNA]</scope>
</reference>
<dbReference type="GO" id="GO:0045944">
    <property type="term" value="P:positive regulation of transcription by RNA polymerase II"/>
    <property type="evidence" value="ECO:0007669"/>
    <property type="project" value="TreeGrafter"/>
</dbReference>
<evidence type="ECO:0000256" key="2">
    <source>
        <dbReference type="ARBA" id="ARBA00022553"/>
    </source>
</evidence>
<dbReference type="InterPro" id="IPR012677">
    <property type="entry name" value="Nucleotide-bd_a/b_plait_sf"/>
</dbReference>
<dbReference type="Pfam" id="PF00076">
    <property type="entry name" value="RRM_1"/>
    <property type="match status" value="1"/>
</dbReference>
<name>A0A401S6Z5_CHIPU</name>
<protein>
    <recommendedName>
        <fullName evidence="10">RRM domain-containing protein</fullName>
    </recommendedName>
</protein>
<dbReference type="GO" id="GO:0005634">
    <property type="term" value="C:nucleus"/>
    <property type="evidence" value="ECO:0007669"/>
    <property type="project" value="UniProtKB-SubCell"/>
</dbReference>
<comment type="caution">
    <text evidence="11">The sequence shown here is derived from an EMBL/GenBank/DDBJ whole genome shotgun (WGS) entry which is preliminary data.</text>
</comment>
<feature type="compositionally biased region" description="Acidic residues" evidence="9">
    <location>
        <begin position="256"/>
        <end position="267"/>
    </location>
</feature>
<dbReference type="OrthoDB" id="10047851at2759"/>
<organism evidence="11 12">
    <name type="scientific">Chiloscyllium punctatum</name>
    <name type="common">Brownbanded bambooshark</name>
    <name type="synonym">Hemiscyllium punctatum</name>
    <dbReference type="NCBI Taxonomy" id="137246"/>
    <lineage>
        <taxon>Eukaryota</taxon>
        <taxon>Metazoa</taxon>
        <taxon>Chordata</taxon>
        <taxon>Craniata</taxon>
        <taxon>Vertebrata</taxon>
        <taxon>Chondrichthyes</taxon>
        <taxon>Elasmobranchii</taxon>
        <taxon>Galeomorphii</taxon>
        <taxon>Galeoidea</taxon>
        <taxon>Orectolobiformes</taxon>
        <taxon>Hemiscylliidae</taxon>
        <taxon>Chiloscyllium</taxon>
    </lineage>
</organism>
<dbReference type="InterPro" id="IPR034605">
    <property type="entry name" value="PGC-1"/>
</dbReference>
<dbReference type="GO" id="GO:0003712">
    <property type="term" value="F:transcription coregulator activity"/>
    <property type="evidence" value="ECO:0007669"/>
    <property type="project" value="InterPro"/>
</dbReference>
<feature type="compositionally biased region" description="Basic and acidic residues" evidence="9">
    <location>
        <begin position="227"/>
        <end position="238"/>
    </location>
</feature>
<keyword evidence="4" id="KW-0805">Transcription regulation</keyword>
<proteinExistence type="predicted"/>
<evidence type="ECO:0000256" key="3">
    <source>
        <dbReference type="ARBA" id="ARBA00022884"/>
    </source>
</evidence>
<evidence type="ECO:0000256" key="5">
    <source>
        <dbReference type="ARBA" id="ARBA00023159"/>
    </source>
</evidence>
<evidence type="ECO:0000256" key="9">
    <source>
        <dbReference type="SAM" id="MobiDB-lite"/>
    </source>
</evidence>
<dbReference type="EMBL" id="BEZZ01000113">
    <property type="protein sequence ID" value="GCC26168.1"/>
    <property type="molecule type" value="Genomic_DNA"/>
</dbReference>
<evidence type="ECO:0000313" key="12">
    <source>
        <dbReference type="Proteomes" id="UP000287033"/>
    </source>
</evidence>
<dbReference type="PROSITE" id="PS50102">
    <property type="entry name" value="RRM"/>
    <property type="match status" value="1"/>
</dbReference>
<sequence length="1124" mass="127644">MADCTLTDEDFSLFVFNYLTENAESQYGSVAGDDRLYSDFPEIDLSQLDVNDLDSVSCLSELQWDNDQTEITSSQYNTDDSELFEIIEEENEALLAALTETLDDIQVDDVSLSAFKELADGVVTDSLETASLSTPDGSPSTTKADEPSLLRKLLLAPQNVQLSYERQKGTSTTQNASSNHKPKAHRPSIKVEGPQGSKPHSTCQRHHRTFTELHKHLTSTTCPSPFKTDDSKLTKKDQSSPVWTSQYHQSHHPQGESEDDGDVDDNCVNDGANKELDCFNDRNGEHKQGQNILQNGTSCLAANKSKDVVASAKCSWTKSTQFPTEAELRSVIELIKYMHSYCLPPRKYLVDMTEQGGSCNANCKKPNSDCSLQELIKPSIDNQKLSNSFKSNARSGLGRTTPNICKWNMREHSKSSILRELLENNIALDVSKPYRLHNPLYPVYTHSPSKVETAVPLVVSRNECDRTETIKCTLEKHRKKCSKSRVAKTWDTTRKPGSTCLAVRRSLRLNPQANEVLKFNLESASSESLTRVDLKKTVKESGSVNVQMIFNEEEKEQVAEIEIDCCGQQLCDSGASIVLDDQRHLQSCNQVRWTEENNNEESSFIPDLSMVPCSNIVEDHQAVTAQDFLFNETKMQETRTSRKLAKPTSLLLSPESESDSKDSPLESKPFEQTLSVELCGTAGLTPPTTPPHKTTRDDPFKTSIKTESPVDNRINQLPSKNHWSSLSKRLVNKHPEQTELYAYLSKATVTPIQMEGKKVKRSYARCFGDHDYCQLYRSETETERNILRLYELPNSNGQQNVKEKHDSYSLYNEKRQKMSPIPNHGHNCEKVEMSKELPVQSSNKKSMKDQEIRAKLFKHFGYPKEAITDEEKQHMLEDTDCDLKKRCCYSDIKLQTWVKKPDTSSWALSPTIALHKQSKSLPKDPLHPQERQLDRERTKTYSNQQRKASFGSSRTQSRFAVKRESARNGSQDKYSYKKQIWKEENFEKANQMNKKNKAMDECRIIYVGKLACNITQAELKRRFEVFGEIEECKLLGQDRGDMYGYIAYRYNEDAAFALKNGHNLQKQNEPALQLCYGGLRRFRKASYSDLDSSAEDLEPAPIKSKYDTMDFDSLLKEAQKSLTR</sequence>
<dbReference type="Gene3D" id="3.30.70.330">
    <property type="match status" value="1"/>
</dbReference>
<keyword evidence="5" id="KW-0010">Activator</keyword>
<evidence type="ECO:0000259" key="10">
    <source>
        <dbReference type="PROSITE" id="PS50102"/>
    </source>
</evidence>
<dbReference type="SUPFAM" id="SSF54928">
    <property type="entry name" value="RNA-binding domain, RBD"/>
    <property type="match status" value="1"/>
</dbReference>